<dbReference type="PANTHER" id="PTHR13243:SF1">
    <property type="entry name" value="NUCLEOLAR PROTEIN 16"/>
    <property type="match status" value="1"/>
</dbReference>
<evidence type="ECO:0000256" key="1">
    <source>
        <dbReference type="ARBA" id="ARBA00002889"/>
    </source>
</evidence>
<evidence type="ECO:0000256" key="2">
    <source>
        <dbReference type="ARBA" id="ARBA00004604"/>
    </source>
</evidence>
<feature type="compositionally biased region" description="Basic and acidic residues" evidence="6">
    <location>
        <begin position="64"/>
        <end position="76"/>
    </location>
</feature>
<protein>
    <recommendedName>
        <fullName evidence="4">Nucleolar protein 16</fullName>
    </recommendedName>
</protein>
<reference evidence="7 8" key="1">
    <citation type="submission" date="2016-07" db="EMBL/GenBank/DDBJ databases">
        <title>Pervasive Adenine N6-methylation of Active Genes in Fungi.</title>
        <authorList>
            <consortium name="DOE Joint Genome Institute"/>
            <person name="Mondo S.J."/>
            <person name="Dannebaum R.O."/>
            <person name="Kuo R.C."/>
            <person name="Labutti K."/>
            <person name="Haridas S."/>
            <person name="Kuo A."/>
            <person name="Salamov A."/>
            <person name="Ahrendt S.R."/>
            <person name="Lipzen A."/>
            <person name="Sullivan W."/>
            <person name="Andreopoulos W.B."/>
            <person name="Clum A."/>
            <person name="Lindquist E."/>
            <person name="Daum C."/>
            <person name="Ramamoorthy G.K."/>
            <person name="Gryganskyi A."/>
            <person name="Culley D."/>
            <person name="Magnuson J.K."/>
            <person name="James T.Y."/>
            <person name="O'Malley M.A."/>
            <person name="Stajich J.E."/>
            <person name="Spatafora J.W."/>
            <person name="Visel A."/>
            <person name="Grigoriev I.V."/>
        </authorList>
    </citation>
    <scope>NUCLEOTIDE SEQUENCE [LARGE SCALE GENOMIC DNA]</scope>
    <source>
        <strain evidence="7 8">NRRL 3301</strain>
    </source>
</reference>
<dbReference type="InterPro" id="IPR019002">
    <property type="entry name" value="Ribosome_biogenesis_Nop16"/>
</dbReference>
<dbReference type="GO" id="GO:0030687">
    <property type="term" value="C:preribosome, large subunit precursor"/>
    <property type="evidence" value="ECO:0007669"/>
    <property type="project" value="EnsemblFungi"/>
</dbReference>
<evidence type="ECO:0000256" key="6">
    <source>
        <dbReference type="SAM" id="MobiDB-lite"/>
    </source>
</evidence>
<evidence type="ECO:0000256" key="3">
    <source>
        <dbReference type="ARBA" id="ARBA00008479"/>
    </source>
</evidence>
<comment type="function">
    <text evidence="1">Involved in the biogenesis of the 60S ribosomal subunit.</text>
</comment>
<feature type="region of interest" description="Disordered" evidence="6">
    <location>
        <begin position="1"/>
        <end position="30"/>
    </location>
</feature>
<keyword evidence="8" id="KW-1185">Reference proteome</keyword>
<gene>
    <name evidence="7" type="ORF">DM01DRAFT_1331243</name>
</gene>
<dbReference type="AlphaFoldDB" id="A0A1X2GYK6"/>
<proteinExistence type="inferred from homology"/>
<dbReference type="PANTHER" id="PTHR13243">
    <property type="entry name" value="HSPC111 PROTEIN-RELATED"/>
    <property type="match status" value="1"/>
</dbReference>
<dbReference type="Pfam" id="PF09420">
    <property type="entry name" value="Nop16"/>
    <property type="match status" value="1"/>
</dbReference>
<sequence length="218" mass="24871">MVTPRQRRTQRSGRKNTRRTGDKAKRMSFQNNAYLKAHWDKKQTLKQNYKRLGLSTRLNGKATGGEEKLYADRPDEAPQDTTEPVELAELTEEDIEKVKQTLRPGEGLIQRDDEGNIIRIITGEKMDHNEILDAPVVPVEAKTDFVRGLEAQAANVGPKAKVHVSSSESAWLDKLVAKHGDDYQAMFWDKELNINQLTVAKLKKRITQYQKFLASQQE</sequence>
<dbReference type="OrthoDB" id="285729at2759"/>
<keyword evidence="5" id="KW-0539">Nucleus</keyword>
<evidence type="ECO:0000256" key="5">
    <source>
        <dbReference type="ARBA" id="ARBA00023242"/>
    </source>
</evidence>
<comment type="caution">
    <text evidence="7">The sequence shown here is derived from an EMBL/GenBank/DDBJ whole genome shotgun (WGS) entry which is preliminary data.</text>
</comment>
<dbReference type="EMBL" id="MCGT01000001">
    <property type="protein sequence ID" value="ORX63167.1"/>
    <property type="molecule type" value="Genomic_DNA"/>
</dbReference>
<feature type="compositionally biased region" description="Basic residues" evidence="6">
    <location>
        <begin position="1"/>
        <end position="18"/>
    </location>
</feature>
<evidence type="ECO:0000313" key="7">
    <source>
        <dbReference type="EMBL" id="ORX63167.1"/>
    </source>
</evidence>
<evidence type="ECO:0000313" key="8">
    <source>
        <dbReference type="Proteomes" id="UP000242146"/>
    </source>
</evidence>
<dbReference type="Proteomes" id="UP000242146">
    <property type="component" value="Unassembled WGS sequence"/>
</dbReference>
<organism evidence="7 8">
    <name type="scientific">Hesseltinella vesiculosa</name>
    <dbReference type="NCBI Taxonomy" id="101127"/>
    <lineage>
        <taxon>Eukaryota</taxon>
        <taxon>Fungi</taxon>
        <taxon>Fungi incertae sedis</taxon>
        <taxon>Mucoromycota</taxon>
        <taxon>Mucoromycotina</taxon>
        <taxon>Mucoromycetes</taxon>
        <taxon>Mucorales</taxon>
        <taxon>Cunninghamellaceae</taxon>
        <taxon>Hesseltinella</taxon>
    </lineage>
</organism>
<dbReference type="STRING" id="101127.A0A1X2GYK6"/>
<accession>A0A1X2GYK6</accession>
<dbReference type="GO" id="GO:0005730">
    <property type="term" value="C:nucleolus"/>
    <property type="evidence" value="ECO:0007669"/>
    <property type="project" value="UniProtKB-SubCell"/>
</dbReference>
<comment type="similarity">
    <text evidence="3">Belongs to the NOP16 family.</text>
</comment>
<evidence type="ECO:0000256" key="4">
    <source>
        <dbReference type="ARBA" id="ARBA00015522"/>
    </source>
</evidence>
<feature type="region of interest" description="Disordered" evidence="6">
    <location>
        <begin position="56"/>
        <end position="82"/>
    </location>
</feature>
<dbReference type="GO" id="GO:0042273">
    <property type="term" value="P:ribosomal large subunit biogenesis"/>
    <property type="evidence" value="ECO:0007669"/>
    <property type="project" value="EnsemblFungi"/>
</dbReference>
<name>A0A1X2GYK6_9FUNG</name>
<comment type="subcellular location">
    <subcellularLocation>
        <location evidence="2">Nucleus</location>
        <location evidence="2">Nucleolus</location>
    </subcellularLocation>
</comment>